<dbReference type="Proteomes" id="UP000292027">
    <property type="component" value="Unassembled WGS sequence"/>
</dbReference>
<evidence type="ECO:0000313" key="1">
    <source>
        <dbReference type="EMBL" id="RZU13463.1"/>
    </source>
</evidence>
<dbReference type="EMBL" id="SHKR01000013">
    <property type="protein sequence ID" value="RZU13463.1"/>
    <property type="molecule type" value="Genomic_DNA"/>
</dbReference>
<evidence type="ECO:0008006" key="3">
    <source>
        <dbReference type="Google" id="ProtNLM"/>
    </source>
</evidence>
<dbReference type="RefSeq" id="WP_130445722.1">
    <property type="nucleotide sequence ID" value="NZ_SHKR01000013.1"/>
</dbReference>
<evidence type="ECO:0000313" key="2">
    <source>
        <dbReference type="Proteomes" id="UP000292027"/>
    </source>
</evidence>
<accession>A0A4Q7WTY4</accession>
<proteinExistence type="predicted"/>
<organism evidence="1 2">
    <name type="scientific">Kribbella rubisoli</name>
    <dbReference type="NCBI Taxonomy" id="3075929"/>
    <lineage>
        <taxon>Bacteria</taxon>
        <taxon>Bacillati</taxon>
        <taxon>Actinomycetota</taxon>
        <taxon>Actinomycetes</taxon>
        <taxon>Propionibacteriales</taxon>
        <taxon>Kribbellaceae</taxon>
        <taxon>Kribbella</taxon>
    </lineage>
</organism>
<dbReference type="OrthoDB" id="101887at2"/>
<keyword evidence="2" id="KW-1185">Reference proteome</keyword>
<protein>
    <recommendedName>
        <fullName evidence="3">Aminoglycoside phosphotransferase domain-containing protein</fullName>
    </recommendedName>
</protein>
<dbReference type="SUPFAM" id="SSF56112">
    <property type="entry name" value="Protein kinase-like (PK-like)"/>
    <property type="match status" value="1"/>
</dbReference>
<reference evidence="1 2" key="1">
    <citation type="journal article" date="2015" name="Stand. Genomic Sci.">
        <title>Genomic Encyclopedia of Bacterial and Archaeal Type Strains, Phase III: the genomes of soil and plant-associated and newly described type strains.</title>
        <authorList>
            <person name="Whitman W.B."/>
            <person name="Woyke T."/>
            <person name="Klenk H.P."/>
            <person name="Zhou Y."/>
            <person name="Lilburn T.G."/>
            <person name="Beck B.J."/>
            <person name="De Vos P."/>
            <person name="Vandamme P."/>
            <person name="Eisen J.A."/>
            <person name="Garrity G."/>
            <person name="Hugenholtz P."/>
            <person name="Kyrpides N.C."/>
        </authorList>
    </citation>
    <scope>NUCLEOTIDE SEQUENCE [LARGE SCALE GENOMIC DNA]</scope>
    <source>
        <strain evidence="1 2">VKM Ac-2540</strain>
    </source>
</reference>
<dbReference type="AlphaFoldDB" id="A0A4Q7WTY4"/>
<dbReference type="InterPro" id="IPR011009">
    <property type="entry name" value="Kinase-like_dom_sf"/>
</dbReference>
<sequence>MQDPPPARPLGPDAEGQWVRRWTSPEWTQVADAWVGHRLVELGRRISGVPVTYRARFWSVVRCYPTVEGLVWLKENNPGHRFEPALVAALARLAPYDVIVPLAVDRERRWLLTDDQGTTLTHADVADQRVRCIVVRALARLQCKILGRVDLTEYDGMVELAPRAAGDRVRAVAEEWSPLQFDPELLKRAARAADVLDRRTASLSDTVPLDLELNDIYPANIFAGRSTGVLRSRFFDFGNALRAHPFVSLHGFLDAVTDWTQAPLSHRDRDELHTTYLTVWRDHLDADPHVLRTDLAATQALTNVHRLASWHRLLPHADPVELRSRAEIPHNYLTAIAALATD</sequence>
<comment type="caution">
    <text evidence="1">The sequence shown here is derived from an EMBL/GenBank/DDBJ whole genome shotgun (WGS) entry which is preliminary data.</text>
</comment>
<name>A0A4Q7WTY4_9ACTN</name>
<gene>
    <name evidence="1" type="ORF">EV645_4305</name>
</gene>